<dbReference type="EMBL" id="FOXF01000016">
    <property type="protein sequence ID" value="SFP33211.1"/>
    <property type="molecule type" value="Genomic_DNA"/>
</dbReference>
<sequence>MNTANVRKKIVWSPKSNVESVLKECPGGSYSKTGLKFDDNYKDKVHTAINNSKKYTTEVNELKNSLGTNAGVLIESMTE</sequence>
<proteinExistence type="predicted"/>
<protein>
    <submittedName>
        <fullName evidence="1">Uncharacterized protein</fullName>
    </submittedName>
</protein>
<dbReference type="AlphaFoldDB" id="A0A662ZGW5"/>
<organism evidence="1 2">
    <name type="scientific">Ruminobacter amylophilus</name>
    <dbReference type="NCBI Taxonomy" id="867"/>
    <lineage>
        <taxon>Bacteria</taxon>
        <taxon>Pseudomonadati</taxon>
        <taxon>Pseudomonadota</taxon>
        <taxon>Gammaproteobacteria</taxon>
        <taxon>Aeromonadales</taxon>
        <taxon>Succinivibrionaceae</taxon>
        <taxon>Ruminobacter</taxon>
    </lineage>
</organism>
<evidence type="ECO:0000313" key="2">
    <source>
        <dbReference type="Proteomes" id="UP000243745"/>
    </source>
</evidence>
<name>A0A662ZGW5_9GAMM</name>
<evidence type="ECO:0000313" key="1">
    <source>
        <dbReference type="EMBL" id="SFP33211.1"/>
    </source>
</evidence>
<accession>A0A662ZGW5</accession>
<dbReference type="Proteomes" id="UP000243745">
    <property type="component" value="Unassembled WGS sequence"/>
</dbReference>
<reference evidence="1 2" key="1">
    <citation type="submission" date="2016-10" db="EMBL/GenBank/DDBJ databases">
        <authorList>
            <person name="Varghese N."/>
            <person name="Submissions S."/>
        </authorList>
    </citation>
    <scope>NUCLEOTIDE SEQUENCE [LARGE SCALE GENOMIC DNA]</scope>
    <source>
        <strain evidence="1 2">DSM 1361</strain>
    </source>
</reference>
<gene>
    <name evidence="1" type="ORF">SAMN02910344_01110</name>
</gene>
<keyword evidence="2" id="KW-1185">Reference proteome</keyword>